<feature type="chain" id="PRO_5020831063" evidence="5">
    <location>
        <begin position="21"/>
        <end position="643"/>
    </location>
</feature>
<dbReference type="InterPro" id="IPR010496">
    <property type="entry name" value="AL/BT2_dom"/>
</dbReference>
<dbReference type="PANTHER" id="PTHR42812:SF5">
    <property type="entry name" value="ENDO-ARABINASE"/>
    <property type="match status" value="1"/>
</dbReference>
<accession>A0A4R4K991</accession>
<dbReference type="GO" id="GO:0005975">
    <property type="term" value="P:carbohydrate metabolic process"/>
    <property type="evidence" value="ECO:0007669"/>
    <property type="project" value="InterPro"/>
</dbReference>
<dbReference type="InterPro" id="IPR023296">
    <property type="entry name" value="Glyco_hydro_beta-prop_sf"/>
</dbReference>
<dbReference type="InterPro" id="IPR051795">
    <property type="entry name" value="Glycosyl_Hydrlase_43"/>
</dbReference>
<evidence type="ECO:0000313" key="7">
    <source>
        <dbReference type="EMBL" id="TDB62769.1"/>
    </source>
</evidence>
<dbReference type="Pfam" id="PF06439">
    <property type="entry name" value="3keto-disac_hyd"/>
    <property type="match status" value="1"/>
</dbReference>
<dbReference type="EMBL" id="SMJU01000011">
    <property type="protein sequence ID" value="TDB62769.1"/>
    <property type="molecule type" value="Genomic_DNA"/>
</dbReference>
<dbReference type="Pfam" id="PF04616">
    <property type="entry name" value="Glyco_hydro_43"/>
    <property type="match status" value="1"/>
</dbReference>
<evidence type="ECO:0000256" key="1">
    <source>
        <dbReference type="ARBA" id="ARBA00009865"/>
    </source>
</evidence>
<feature type="signal peptide" evidence="5">
    <location>
        <begin position="1"/>
        <end position="20"/>
    </location>
</feature>
<evidence type="ECO:0000256" key="4">
    <source>
        <dbReference type="PIRSR" id="PIRSR606710-2"/>
    </source>
</evidence>
<feature type="domain" description="3-keto-alpha-glucoside-1,2-lyase/3-keto-2-hydroxy-glucal hydratase" evidence="6">
    <location>
        <begin position="21"/>
        <end position="274"/>
    </location>
</feature>
<reference evidence="7 8" key="1">
    <citation type="submission" date="2019-02" db="EMBL/GenBank/DDBJ databases">
        <title>Arundinibacter roseus gen. nov., sp. nov., a new member of the family Cytophagaceae.</title>
        <authorList>
            <person name="Szuroczki S."/>
            <person name="Khayer B."/>
            <person name="Sproer C."/>
            <person name="Toumi M."/>
            <person name="Szabo A."/>
            <person name="Felfoldi T."/>
            <person name="Schumann P."/>
            <person name="Toth E."/>
        </authorList>
    </citation>
    <scope>NUCLEOTIDE SEQUENCE [LARGE SCALE GENOMIC DNA]</scope>
    <source>
        <strain evidence="7 8">DMA-k-7a</strain>
    </source>
</reference>
<protein>
    <submittedName>
        <fullName evidence="7">DUF1080 domain-containing protein</fullName>
    </submittedName>
</protein>
<evidence type="ECO:0000256" key="2">
    <source>
        <dbReference type="ARBA" id="ARBA00022801"/>
    </source>
</evidence>
<dbReference type="PANTHER" id="PTHR42812">
    <property type="entry name" value="BETA-XYLOSIDASE"/>
    <property type="match status" value="1"/>
</dbReference>
<dbReference type="AlphaFoldDB" id="A0A4R4K991"/>
<evidence type="ECO:0000313" key="8">
    <source>
        <dbReference type="Proteomes" id="UP000295706"/>
    </source>
</evidence>
<keyword evidence="3" id="KW-0326">Glycosidase</keyword>
<comment type="similarity">
    <text evidence="1">Belongs to the glycosyl hydrolase 43 family.</text>
</comment>
<dbReference type="Proteomes" id="UP000295706">
    <property type="component" value="Unassembled WGS sequence"/>
</dbReference>
<dbReference type="InterPro" id="IPR006710">
    <property type="entry name" value="Glyco_hydro_43"/>
</dbReference>
<keyword evidence="8" id="KW-1185">Reference proteome</keyword>
<proteinExistence type="inferred from homology"/>
<dbReference type="RefSeq" id="WP_132120118.1">
    <property type="nucleotide sequence ID" value="NZ_SMJU01000011.1"/>
</dbReference>
<dbReference type="Gene3D" id="2.60.120.560">
    <property type="entry name" value="Exo-inulinase, domain 1"/>
    <property type="match status" value="1"/>
</dbReference>
<sequence length="643" mass="74058">MLKNKIILITFLLICVEANAQWRSLFDGKTFNGWTKYLGVPHQSNQGIDLPKDDNGKYTKAIGINNDPLNVYRIVNEDGQPAIYVSGQVFGTLTFNEEFENYHIKLEFKWGLKKWHPRQNMVRDAGLLYHGFGQQGSTERNWHPAQECQIQEGDIGDYWPTGEVTIDIPAIKTDTSDWWAYRPNAPLRTQIFSKKMSERRIITDLEIEKPHGEWNTVEVICWGDSSIHIVNGKVVMRLFNSRKIENGQPVPLKKGTIALQSEGAELFYRNIQVRSINEIPKEYLSQNTFQYQNPIKSGIDPNGLRDCQVLRDGDYWYMTGTSYPHWARQETGRNLNKGVVLYRSKNLTDWEFVKWVVERGDSTKWYYRRFWAPEIQKIKGKYYATFNCNNDLTGHTGQWFGYAVADRIEGPYKIITEQKPLGSGNDLTFFEDTDGKVWAFWNRGREFGIGYAQMDLENGRFLTEPKSAIRPAKVDYETNHKGEIVKVPGYDGRPISKVKKYYEWDAIGIEGAYIVKRQNTYYLFYSSWTRGYEIGYATAPGISGPWTKASNNPFYGAMSKQACEKNGFVWQGDSNSPFNQVGHNEIFVGPDGRFWLSCHGIMQPKAGKQEQPFLVIDPIDFDEKGNILQSNPSYTPQTIKINE</sequence>
<dbReference type="SUPFAM" id="SSF75005">
    <property type="entry name" value="Arabinanase/levansucrase/invertase"/>
    <property type="match status" value="1"/>
</dbReference>
<dbReference type="GO" id="GO:0004553">
    <property type="term" value="F:hydrolase activity, hydrolyzing O-glycosyl compounds"/>
    <property type="evidence" value="ECO:0007669"/>
    <property type="project" value="InterPro"/>
</dbReference>
<feature type="site" description="Important for catalytic activity, responsible for pKa modulation of the active site Glu and correct orientation of both the proton donor and substrate" evidence="4">
    <location>
        <position position="426"/>
    </location>
</feature>
<dbReference type="Gene3D" id="2.115.10.20">
    <property type="entry name" value="Glycosyl hydrolase domain, family 43"/>
    <property type="match status" value="1"/>
</dbReference>
<evidence type="ECO:0000259" key="6">
    <source>
        <dbReference type="Pfam" id="PF06439"/>
    </source>
</evidence>
<gene>
    <name evidence="7" type="ORF">EZE20_17705</name>
</gene>
<dbReference type="OrthoDB" id="259356at2"/>
<evidence type="ECO:0000256" key="3">
    <source>
        <dbReference type="ARBA" id="ARBA00023295"/>
    </source>
</evidence>
<comment type="caution">
    <text evidence="7">The sequence shown here is derived from an EMBL/GenBank/DDBJ whole genome shotgun (WGS) entry which is preliminary data.</text>
</comment>
<evidence type="ECO:0000256" key="5">
    <source>
        <dbReference type="SAM" id="SignalP"/>
    </source>
</evidence>
<keyword evidence="5" id="KW-0732">Signal</keyword>
<name>A0A4R4K991_9BACT</name>
<organism evidence="7 8">
    <name type="scientific">Arundinibacter roseus</name>
    <dbReference type="NCBI Taxonomy" id="2070510"/>
    <lineage>
        <taxon>Bacteria</taxon>
        <taxon>Pseudomonadati</taxon>
        <taxon>Bacteroidota</taxon>
        <taxon>Cytophagia</taxon>
        <taxon>Cytophagales</taxon>
        <taxon>Spirosomataceae</taxon>
        <taxon>Arundinibacter</taxon>
    </lineage>
</organism>
<keyword evidence="2" id="KW-0378">Hydrolase</keyword>